<sequence>MSELQKVIEDLTEESAELDRVLSGLPAARWQEPTPAPGWTVAHQVGHLSFIYRIAGMAAADPQGFEAMIASAKNGLSAAVNAALEEYVKLSPAALLARWREERTAGLRALAALPDGQVVPWLVRPIPVEILASAGIMETFAHGQDVLDALGLVREPNDRLRYLVIFAVLTWDFGYEARGMTPPDVQFRYELTAPSGELWAYGPETSDQRITGSAYDFCMLVTRRRHRDDCDVSAVGAEAEAWLDIAQAYRGPSGEGRKPGQFTKLSA</sequence>
<evidence type="ECO:0000313" key="4">
    <source>
        <dbReference type="Proteomes" id="UP001501578"/>
    </source>
</evidence>
<dbReference type="NCBIfam" id="TIGR03083">
    <property type="entry name" value="maleylpyruvate isomerase family mycothiol-dependent enzyme"/>
    <property type="match status" value="1"/>
</dbReference>
<dbReference type="InterPro" id="IPR017517">
    <property type="entry name" value="Maleyloyr_isom"/>
</dbReference>
<organism evidence="3 4">
    <name type="scientific">Nonomuraea longicatena</name>
    <dbReference type="NCBI Taxonomy" id="83682"/>
    <lineage>
        <taxon>Bacteria</taxon>
        <taxon>Bacillati</taxon>
        <taxon>Actinomycetota</taxon>
        <taxon>Actinomycetes</taxon>
        <taxon>Streptosporangiales</taxon>
        <taxon>Streptosporangiaceae</taxon>
        <taxon>Nonomuraea</taxon>
    </lineage>
</organism>
<protein>
    <submittedName>
        <fullName evidence="3">TIGR03084 family metal-binding protein</fullName>
    </submittedName>
</protein>
<name>A0ABN1QW56_9ACTN</name>
<dbReference type="Proteomes" id="UP001501578">
    <property type="component" value="Unassembled WGS sequence"/>
</dbReference>
<dbReference type="EMBL" id="BAAAHQ010000042">
    <property type="protein sequence ID" value="GAA0948333.1"/>
    <property type="molecule type" value="Genomic_DNA"/>
</dbReference>
<dbReference type="Gene3D" id="1.20.120.450">
    <property type="entry name" value="dinb family like domain"/>
    <property type="match status" value="1"/>
</dbReference>
<evidence type="ECO:0000259" key="1">
    <source>
        <dbReference type="Pfam" id="PF08608"/>
    </source>
</evidence>
<dbReference type="NCBIfam" id="TIGR03084">
    <property type="entry name" value="TIGR03084 family metal-binding protein"/>
    <property type="match status" value="1"/>
</dbReference>
<dbReference type="SUPFAM" id="SSF109854">
    <property type="entry name" value="DinB/YfiT-like putative metalloenzymes"/>
    <property type="match status" value="1"/>
</dbReference>
<comment type="caution">
    <text evidence="3">The sequence shown here is derived from an EMBL/GenBank/DDBJ whole genome shotgun (WGS) entry which is preliminary data.</text>
</comment>
<feature type="domain" description="Mycothiol-dependent maleylpyruvate isomerase metal-binding" evidence="2">
    <location>
        <begin position="12"/>
        <end position="146"/>
    </location>
</feature>
<dbReference type="InterPro" id="IPR034660">
    <property type="entry name" value="DinB/YfiT-like"/>
</dbReference>
<evidence type="ECO:0000259" key="2">
    <source>
        <dbReference type="Pfam" id="PF11716"/>
    </source>
</evidence>
<dbReference type="Pfam" id="PF08608">
    <property type="entry name" value="Wyosine_form"/>
    <property type="match status" value="1"/>
</dbReference>
<feature type="domain" description="tRNA wybutosine-synthesis" evidence="1">
    <location>
        <begin position="187"/>
        <end position="232"/>
    </location>
</feature>
<accession>A0ABN1QW56</accession>
<reference evidence="3 4" key="1">
    <citation type="journal article" date="2019" name="Int. J. Syst. Evol. Microbiol.">
        <title>The Global Catalogue of Microorganisms (GCM) 10K type strain sequencing project: providing services to taxonomists for standard genome sequencing and annotation.</title>
        <authorList>
            <consortium name="The Broad Institute Genomics Platform"/>
            <consortium name="The Broad Institute Genome Sequencing Center for Infectious Disease"/>
            <person name="Wu L."/>
            <person name="Ma J."/>
        </authorList>
    </citation>
    <scope>NUCLEOTIDE SEQUENCE [LARGE SCALE GENOMIC DNA]</scope>
    <source>
        <strain evidence="3 4">JCM 11136</strain>
    </source>
</reference>
<keyword evidence="4" id="KW-1185">Reference proteome</keyword>
<dbReference type="InterPro" id="IPR013917">
    <property type="entry name" value="tRNA_wybutosine-synth"/>
</dbReference>
<proteinExistence type="predicted"/>
<gene>
    <name evidence="3" type="ORF">GCM10009560_65630</name>
</gene>
<dbReference type="Pfam" id="PF11716">
    <property type="entry name" value="MDMPI_N"/>
    <property type="match status" value="1"/>
</dbReference>
<dbReference type="RefSeq" id="WP_343954078.1">
    <property type="nucleotide sequence ID" value="NZ_BAAAHQ010000042.1"/>
</dbReference>
<dbReference type="InterPro" id="IPR024344">
    <property type="entry name" value="MDMPI_metal-binding"/>
</dbReference>
<dbReference type="InterPro" id="IPR017518">
    <property type="entry name" value="CHP03084"/>
</dbReference>
<evidence type="ECO:0000313" key="3">
    <source>
        <dbReference type="EMBL" id="GAA0948333.1"/>
    </source>
</evidence>